<evidence type="ECO:0000313" key="3">
    <source>
        <dbReference type="Proteomes" id="UP001177023"/>
    </source>
</evidence>
<proteinExistence type="predicted"/>
<dbReference type="AlphaFoldDB" id="A0AA36FYT0"/>
<dbReference type="EMBL" id="CATQJA010002582">
    <property type="protein sequence ID" value="CAJ0571781.1"/>
    <property type="molecule type" value="Genomic_DNA"/>
</dbReference>
<protein>
    <submittedName>
        <fullName evidence="2">Uncharacterized protein</fullName>
    </submittedName>
</protein>
<sequence>MQLANVIDKAFEGIDLNFPLSVFADAVQFLTVLPNYAGGDDVLEGQIKPILKDKLILLRNRCLDEALVRQCAICRNTIAAAWDDEAFGSYATNFRPLLEKALVSYQEDLEETKKRDIEQAIKMRHDAQAKVAAEIVAKRSFLSGNHAIRAGFGSSPVSPNLASSNCASMNMVPSEAMATARRNFEGSTAKPVPTGALDSAGTRTALQRFPPISANYVGGQTALNSEANYIANTHSPASRSIGSVRGVIKEQPLDDGPLNSGDGANKPQGLPKFVETISTDRCGPTCEPVRPAPRNLGSCITRQPTGGFQVPSRYDSSNKEEIITISEVNPRQSLIPQGFKAATPIEFKKNLQSTQDMIGGQSPPTGNSVGPHEPERMLDELESASINAYKVQAQIAEGNLRVLERKIADQQRREAEIDLAMQEFWAERKRCLERFHNDSKLLLPTRYEQLRQDLRKVLRSSIPCPIQEEVDRLRRQHLVEAYSIATGSGNLNQHVPIDLVAEITPGRFATILGIYHNYGNGVEKIVYAPKHVGDRRKLVTYEIQYFMRCRVDADETDIVEICVRHGELRTSDAVTTYRGKIEYAFVSGVEIIR</sequence>
<keyword evidence="1" id="KW-0175">Coiled coil</keyword>
<comment type="caution">
    <text evidence="2">The sequence shown here is derived from an EMBL/GenBank/DDBJ whole genome shotgun (WGS) entry which is preliminary data.</text>
</comment>
<reference evidence="2" key="1">
    <citation type="submission" date="2023-06" db="EMBL/GenBank/DDBJ databases">
        <authorList>
            <person name="Delattre M."/>
        </authorList>
    </citation>
    <scope>NUCLEOTIDE SEQUENCE</scope>
    <source>
        <strain evidence="2">AF72</strain>
    </source>
</reference>
<accession>A0AA36FYT0</accession>
<gene>
    <name evidence="2" type="ORF">MSPICULIGERA_LOCUS10181</name>
</gene>
<feature type="coiled-coil region" evidence="1">
    <location>
        <begin position="386"/>
        <end position="413"/>
    </location>
</feature>
<evidence type="ECO:0000256" key="1">
    <source>
        <dbReference type="SAM" id="Coils"/>
    </source>
</evidence>
<name>A0AA36FYT0_9BILA</name>
<dbReference type="Proteomes" id="UP001177023">
    <property type="component" value="Unassembled WGS sequence"/>
</dbReference>
<keyword evidence="3" id="KW-1185">Reference proteome</keyword>
<feature type="non-terminal residue" evidence="2">
    <location>
        <position position="593"/>
    </location>
</feature>
<organism evidence="2 3">
    <name type="scientific">Mesorhabditis spiculigera</name>
    <dbReference type="NCBI Taxonomy" id="96644"/>
    <lineage>
        <taxon>Eukaryota</taxon>
        <taxon>Metazoa</taxon>
        <taxon>Ecdysozoa</taxon>
        <taxon>Nematoda</taxon>
        <taxon>Chromadorea</taxon>
        <taxon>Rhabditida</taxon>
        <taxon>Rhabditina</taxon>
        <taxon>Rhabditomorpha</taxon>
        <taxon>Rhabditoidea</taxon>
        <taxon>Rhabditidae</taxon>
        <taxon>Mesorhabditinae</taxon>
        <taxon>Mesorhabditis</taxon>
    </lineage>
</organism>
<evidence type="ECO:0000313" key="2">
    <source>
        <dbReference type="EMBL" id="CAJ0571781.1"/>
    </source>
</evidence>